<organism evidence="1 2">
    <name type="scientific">Planktothrix pseudagardhii</name>
    <dbReference type="NCBI Taxonomy" id="132604"/>
    <lineage>
        <taxon>Bacteria</taxon>
        <taxon>Bacillati</taxon>
        <taxon>Cyanobacteriota</taxon>
        <taxon>Cyanophyceae</taxon>
        <taxon>Oscillatoriophycideae</taxon>
        <taxon>Oscillatoriales</taxon>
        <taxon>Microcoleaceae</taxon>
        <taxon>Planktothrix</taxon>
    </lineage>
</organism>
<evidence type="ECO:0000313" key="1">
    <source>
        <dbReference type="EMBL" id="CAD5985621.1"/>
    </source>
</evidence>
<protein>
    <submittedName>
        <fullName evidence="1">Peptidoglycan-binding domain-containing protein</fullName>
    </submittedName>
</protein>
<gene>
    <name evidence="1" type="ORF">NO713_05434</name>
</gene>
<name>A0A9W4DAJ6_9CYAN</name>
<dbReference type="SUPFAM" id="SSF55166">
    <property type="entry name" value="Hedgehog/DD-peptidase"/>
    <property type="match status" value="1"/>
</dbReference>
<dbReference type="AlphaFoldDB" id="A0A9W4DAJ6"/>
<sequence length="106" mass="11685">MAIVRNITGCGTSVVRGLDRQIIKIMGSNALVSFEDLNVEAVGEGVWFYLQPAAKEALQPAINDRGKKLVVFSAYRTIVQQFLLFQQFQEGRCGITAAARPPFSNH</sequence>
<reference evidence="1" key="1">
    <citation type="submission" date="2020-09" db="EMBL/GenBank/DDBJ databases">
        <authorList>
            <person name="Blom J."/>
        </authorList>
    </citation>
    <scope>NUCLEOTIDE SEQUENCE</scope>
    <source>
        <strain evidence="1">No.713</strain>
    </source>
</reference>
<keyword evidence="2" id="KW-1185">Reference proteome</keyword>
<evidence type="ECO:0000313" key="2">
    <source>
        <dbReference type="Proteomes" id="UP001153719"/>
    </source>
</evidence>
<dbReference type="EMBL" id="LR882967">
    <property type="protein sequence ID" value="CAD5985621.1"/>
    <property type="molecule type" value="Genomic_DNA"/>
</dbReference>
<dbReference type="RefSeq" id="WP_254175057.1">
    <property type="nucleotide sequence ID" value="NZ_LR882967.1"/>
</dbReference>
<accession>A0A9W4DAJ6</accession>
<dbReference type="Proteomes" id="UP001153719">
    <property type="component" value="Chromosome"/>
</dbReference>
<dbReference type="KEGG" id="ppsu:NO713_05434"/>
<dbReference type="InterPro" id="IPR009045">
    <property type="entry name" value="Zn_M74/Hedgehog-like"/>
</dbReference>
<proteinExistence type="predicted"/>